<reference evidence="1" key="2">
    <citation type="submission" date="2023-03" db="EMBL/GenBank/DDBJ databases">
        <authorList>
            <person name="Inwood S.N."/>
            <person name="Skelly J.G."/>
            <person name="Guhlin J."/>
            <person name="Harrop T.W.R."/>
            <person name="Goldson S.G."/>
            <person name="Dearden P.K."/>
        </authorList>
    </citation>
    <scope>NUCLEOTIDE SEQUENCE</scope>
    <source>
        <strain evidence="1">Irish</strain>
        <tissue evidence="1">Whole body</tissue>
    </source>
</reference>
<sequence length="125" mass="14472">MINNVSVELKLLLCTISDVLNALKSLGLPMDEWDSLVLQIILERLTPELSEAWECKGLYRYFNNNPSTSHSIGYLIRGVINQQPSEEVVTSWLLRRSPRPLKRWHCEHCARRNASVNLMAEEMYN</sequence>
<proteinExistence type="predicted"/>
<gene>
    <name evidence="1" type="ORF">PV328_001010</name>
</gene>
<keyword evidence="2" id="KW-1185">Reference proteome</keyword>
<evidence type="ECO:0000313" key="2">
    <source>
        <dbReference type="Proteomes" id="UP001168990"/>
    </source>
</evidence>
<name>A0AA39FW18_9HYME</name>
<protein>
    <submittedName>
        <fullName evidence="1">Uncharacterized protein</fullName>
    </submittedName>
</protein>
<organism evidence="1 2">
    <name type="scientific">Microctonus aethiopoides</name>
    <dbReference type="NCBI Taxonomy" id="144406"/>
    <lineage>
        <taxon>Eukaryota</taxon>
        <taxon>Metazoa</taxon>
        <taxon>Ecdysozoa</taxon>
        <taxon>Arthropoda</taxon>
        <taxon>Hexapoda</taxon>
        <taxon>Insecta</taxon>
        <taxon>Pterygota</taxon>
        <taxon>Neoptera</taxon>
        <taxon>Endopterygota</taxon>
        <taxon>Hymenoptera</taxon>
        <taxon>Apocrita</taxon>
        <taxon>Ichneumonoidea</taxon>
        <taxon>Braconidae</taxon>
        <taxon>Euphorinae</taxon>
        <taxon>Microctonus</taxon>
    </lineage>
</organism>
<dbReference type="AlphaFoldDB" id="A0AA39FW18"/>
<comment type="caution">
    <text evidence="1">The sequence shown here is derived from an EMBL/GenBank/DDBJ whole genome shotgun (WGS) entry which is preliminary data.</text>
</comment>
<dbReference type="Proteomes" id="UP001168990">
    <property type="component" value="Unassembled WGS sequence"/>
</dbReference>
<evidence type="ECO:0000313" key="1">
    <source>
        <dbReference type="EMBL" id="KAK0176912.1"/>
    </source>
</evidence>
<accession>A0AA39FW18</accession>
<reference evidence="1" key="1">
    <citation type="journal article" date="2023" name="bioRxiv">
        <title>Scaffold-level genome assemblies of two parasitoid biocontrol wasps reveal the parthenogenesis mechanism and an associated novel virus.</title>
        <authorList>
            <person name="Inwood S."/>
            <person name="Skelly J."/>
            <person name="Guhlin J."/>
            <person name="Harrop T."/>
            <person name="Goldson S."/>
            <person name="Dearden P."/>
        </authorList>
    </citation>
    <scope>NUCLEOTIDE SEQUENCE</scope>
    <source>
        <strain evidence="1">Irish</strain>
        <tissue evidence="1">Whole body</tissue>
    </source>
</reference>
<dbReference type="EMBL" id="JAQQBS010000001">
    <property type="protein sequence ID" value="KAK0176912.1"/>
    <property type="molecule type" value="Genomic_DNA"/>
</dbReference>